<dbReference type="NCBIfam" id="TIGR00786">
    <property type="entry name" value="dctM"/>
    <property type="match status" value="1"/>
</dbReference>
<feature type="transmembrane region" description="Helical" evidence="7">
    <location>
        <begin position="45"/>
        <end position="66"/>
    </location>
</feature>
<keyword evidence="4 7" id="KW-0812">Transmembrane</keyword>
<dbReference type="Proteomes" id="UP000198607">
    <property type="component" value="Unassembled WGS sequence"/>
</dbReference>
<gene>
    <name evidence="9" type="ORF">SAMN05660652_02223</name>
</gene>
<feature type="transmembrane region" description="Helical" evidence="7">
    <location>
        <begin position="312"/>
        <end position="329"/>
    </location>
</feature>
<comment type="subunit">
    <text evidence="7">The complex comprises the extracytoplasmic solute receptor protein and the two transmembrane proteins.</text>
</comment>
<evidence type="ECO:0000256" key="1">
    <source>
        <dbReference type="ARBA" id="ARBA00004429"/>
    </source>
</evidence>
<keyword evidence="3 7" id="KW-0997">Cell inner membrane</keyword>
<keyword evidence="5 7" id="KW-1133">Transmembrane helix</keyword>
<keyword evidence="10" id="KW-1185">Reference proteome</keyword>
<name>A0A1G8EXK3_9RHOO</name>
<dbReference type="InterPro" id="IPR010656">
    <property type="entry name" value="DctM"/>
</dbReference>
<dbReference type="PANTHER" id="PTHR33362">
    <property type="entry name" value="SIALIC ACID TRAP TRANSPORTER PERMEASE PROTEIN SIAT-RELATED"/>
    <property type="match status" value="1"/>
</dbReference>
<accession>A0A1G8EXK3</accession>
<dbReference type="STRING" id="83767.SAMN05660652_02223"/>
<comment type="similarity">
    <text evidence="7">Belongs to the TRAP transporter large permease family.</text>
</comment>
<dbReference type="RefSeq" id="WP_176785847.1">
    <property type="nucleotide sequence ID" value="NZ_FNCY01000008.1"/>
</dbReference>
<organism evidence="9 10">
    <name type="scientific">Propionivibrio dicarboxylicus</name>
    <dbReference type="NCBI Taxonomy" id="83767"/>
    <lineage>
        <taxon>Bacteria</taxon>
        <taxon>Pseudomonadati</taxon>
        <taxon>Pseudomonadota</taxon>
        <taxon>Betaproteobacteria</taxon>
        <taxon>Rhodocyclales</taxon>
        <taxon>Rhodocyclaceae</taxon>
        <taxon>Propionivibrio</taxon>
    </lineage>
</organism>
<feature type="transmembrane region" description="Helical" evidence="7">
    <location>
        <begin position="239"/>
        <end position="258"/>
    </location>
</feature>
<comment type="subcellular location">
    <subcellularLocation>
        <location evidence="1 7">Cell inner membrane</location>
        <topology evidence="1 7">Multi-pass membrane protein</topology>
    </subcellularLocation>
</comment>
<feature type="transmembrane region" description="Helical" evidence="7">
    <location>
        <begin position="129"/>
        <end position="148"/>
    </location>
</feature>
<feature type="transmembrane region" description="Helical" evidence="7">
    <location>
        <begin position="270"/>
        <end position="292"/>
    </location>
</feature>
<comment type="function">
    <text evidence="7">Part of the tripartite ATP-independent periplasmic (TRAP) transport system.</text>
</comment>
<evidence type="ECO:0000256" key="2">
    <source>
        <dbReference type="ARBA" id="ARBA00022475"/>
    </source>
</evidence>
<proteinExistence type="inferred from homology"/>
<dbReference type="PIRSF" id="PIRSF006066">
    <property type="entry name" value="HI0050"/>
    <property type="match status" value="1"/>
</dbReference>
<reference evidence="9 10" key="1">
    <citation type="submission" date="2016-10" db="EMBL/GenBank/DDBJ databases">
        <authorList>
            <person name="de Groot N.N."/>
        </authorList>
    </citation>
    <scope>NUCLEOTIDE SEQUENCE [LARGE SCALE GENOMIC DNA]</scope>
    <source>
        <strain evidence="9 10">DSM 5885</strain>
    </source>
</reference>
<evidence type="ECO:0000256" key="7">
    <source>
        <dbReference type="RuleBase" id="RU369079"/>
    </source>
</evidence>
<keyword evidence="6 7" id="KW-0472">Membrane</keyword>
<dbReference type="Pfam" id="PF06808">
    <property type="entry name" value="DctM"/>
    <property type="match status" value="1"/>
</dbReference>
<feature type="transmembrane region" description="Helical" evidence="7">
    <location>
        <begin position="399"/>
        <end position="419"/>
    </location>
</feature>
<evidence type="ECO:0000313" key="9">
    <source>
        <dbReference type="EMBL" id="SDH74590.1"/>
    </source>
</evidence>
<feature type="domain" description="TRAP C4-dicarboxylate transport system permease DctM subunit" evidence="8">
    <location>
        <begin position="5"/>
        <end position="415"/>
    </location>
</feature>
<evidence type="ECO:0000256" key="5">
    <source>
        <dbReference type="ARBA" id="ARBA00022989"/>
    </source>
</evidence>
<sequence length="427" mass="45176">MTLLLCSLVVLLIMGVPVAYSMGTSGLLYFLIHQPTLITVLPARVFSGMDSSVMIALPLFIVMGHFMNHGGLTSRLIDFCMLFAGRLRGGLGHVSIMASMIISGISGSSVSDAASIGQVMIPAMKKRKYPLRFAAGLVAGASTMGMIIPPSIPMVIYAFVASESVGKLFLGSMIAGLMVGVMMMAITVFMARRHNYPCEDVDLSAAVIGECCKHALPALAMPIIVVGSVVSGITTATESAAIGTLYSLLVGLFVYKEMKIRDLPGLFKDAILSSANVMIIIAFCGVFTWILALEHVTEAVGLLFVQMHLSPVAALLVVDVVILAIGFFVDVSPAIMLLTPIFLPPLQLLGVSPIQFGNILIVGLAIGLVTPPVGMCLNVVSTISGLSIVQIFRGSMPFLIANLLVLFLISIFPALSDWLPNLLMGSQ</sequence>
<evidence type="ECO:0000256" key="6">
    <source>
        <dbReference type="ARBA" id="ARBA00023136"/>
    </source>
</evidence>
<dbReference type="AlphaFoldDB" id="A0A1G8EXK3"/>
<evidence type="ECO:0000259" key="8">
    <source>
        <dbReference type="Pfam" id="PF06808"/>
    </source>
</evidence>
<feature type="transmembrane region" description="Helical" evidence="7">
    <location>
        <begin position="341"/>
        <end position="366"/>
    </location>
</feature>
<keyword evidence="7" id="KW-0813">Transport</keyword>
<comment type="caution">
    <text evidence="7">Lacks conserved residue(s) required for the propagation of feature annotation.</text>
</comment>
<keyword evidence="2" id="KW-1003">Cell membrane</keyword>
<protein>
    <recommendedName>
        <fullName evidence="7">TRAP transporter large permease protein</fullName>
    </recommendedName>
</protein>
<dbReference type="PANTHER" id="PTHR33362:SF2">
    <property type="entry name" value="TRAP TRANSPORTER LARGE PERMEASE PROTEIN"/>
    <property type="match status" value="1"/>
</dbReference>
<dbReference type="EMBL" id="FNCY01000008">
    <property type="protein sequence ID" value="SDH74590.1"/>
    <property type="molecule type" value="Genomic_DNA"/>
</dbReference>
<feature type="transmembrane region" description="Helical" evidence="7">
    <location>
        <begin position="212"/>
        <end position="233"/>
    </location>
</feature>
<evidence type="ECO:0000256" key="4">
    <source>
        <dbReference type="ARBA" id="ARBA00022692"/>
    </source>
</evidence>
<evidence type="ECO:0000313" key="10">
    <source>
        <dbReference type="Proteomes" id="UP000198607"/>
    </source>
</evidence>
<feature type="transmembrane region" description="Helical" evidence="7">
    <location>
        <begin position="168"/>
        <end position="191"/>
    </location>
</feature>
<dbReference type="InterPro" id="IPR004681">
    <property type="entry name" value="TRAP_DctM"/>
</dbReference>
<evidence type="ECO:0000256" key="3">
    <source>
        <dbReference type="ARBA" id="ARBA00022519"/>
    </source>
</evidence>
<dbReference type="GO" id="GO:0005886">
    <property type="term" value="C:plasma membrane"/>
    <property type="evidence" value="ECO:0007669"/>
    <property type="project" value="UniProtKB-SubCell"/>
</dbReference>
<dbReference type="GO" id="GO:0022857">
    <property type="term" value="F:transmembrane transporter activity"/>
    <property type="evidence" value="ECO:0007669"/>
    <property type="project" value="UniProtKB-UniRule"/>
</dbReference>